<dbReference type="EMBL" id="ANOH01000077">
    <property type="protein sequence ID" value="EMI57623.1"/>
    <property type="molecule type" value="Genomic_DNA"/>
</dbReference>
<feature type="compositionally biased region" description="Basic and acidic residues" evidence="1">
    <location>
        <begin position="44"/>
        <end position="57"/>
    </location>
</feature>
<keyword evidence="3" id="KW-1185">Reference proteome</keyword>
<proteinExistence type="predicted"/>
<organism evidence="2 3">
    <name type="scientific">Rhodopirellula sallentina SM41</name>
    <dbReference type="NCBI Taxonomy" id="1263870"/>
    <lineage>
        <taxon>Bacteria</taxon>
        <taxon>Pseudomonadati</taxon>
        <taxon>Planctomycetota</taxon>
        <taxon>Planctomycetia</taxon>
        <taxon>Pirellulales</taxon>
        <taxon>Pirellulaceae</taxon>
        <taxon>Rhodopirellula</taxon>
    </lineage>
</organism>
<gene>
    <name evidence="2" type="ORF">RSSM_00969</name>
</gene>
<accession>M5UNP2</accession>
<dbReference type="Proteomes" id="UP000011885">
    <property type="component" value="Unassembled WGS sequence"/>
</dbReference>
<feature type="region of interest" description="Disordered" evidence="1">
    <location>
        <begin position="29"/>
        <end position="59"/>
    </location>
</feature>
<evidence type="ECO:0000256" key="1">
    <source>
        <dbReference type="SAM" id="MobiDB-lite"/>
    </source>
</evidence>
<dbReference type="AlphaFoldDB" id="M5UNP2"/>
<comment type="caution">
    <text evidence="2">The sequence shown here is derived from an EMBL/GenBank/DDBJ whole genome shotgun (WGS) entry which is preliminary data.</text>
</comment>
<sequence length="67" mass="7438">MSAEPSQHGKIMPNQDHKDFRDIVVAGGFIDRDPAPGSGAMHDMNNEPHEPIDEILPRPRFAVEATF</sequence>
<reference evidence="2 3" key="1">
    <citation type="journal article" date="2013" name="Mar. Genomics">
        <title>Expression of sulfatases in Rhodopirellula baltica and the diversity of sulfatases in the genus Rhodopirellula.</title>
        <authorList>
            <person name="Wegner C.E."/>
            <person name="Richter-Heitmann T."/>
            <person name="Klindworth A."/>
            <person name="Klockow C."/>
            <person name="Richter M."/>
            <person name="Achstetter T."/>
            <person name="Glockner F.O."/>
            <person name="Harder J."/>
        </authorList>
    </citation>
    <scope>NUCLEOTIDE SEQUENCE [LARGE SCALE GENOMIC DNA]</scope>
    <source>
        <strain evidence="2 3">SM41</strain>
    </source>
</reference>
<evidence type="ECO:0000313" key="3">
    <source>
        <dbReference type="Proteomes" id="UP000011885"/>
    </source>
</evidence>
<protein>
    <submittedName>
        <fullName evidence="2">Uncharacterized protein</fullName>
    </submittedName>
</protein>
<evidence type="ECO:0000313" key="2">
    <source>
        <dbReference type="EMBL" id="EMI57623.1"/>
    </source>
</evidence>
<name>M5UNP2_9BACT</name>